<evidence type="ECO:0000313" key="1">
    <source>
        <dbReference type="EMBL" id="KAA5532352.1"/>
    </source>
</evidence>
<dbReference type="PROSITE" id="PS51257">
    <property type="entry name" value="PROKAR_LIPOPROTEIN"/>
    <property type="match status" value="1"/>
</dbReference>
<comment type="caution">
    <text evidence="1">The sequence shown here is derived from an EMBL/GenBank/DDBJ whole genome shotgun (WGS) entry which is preliminary data.</text>
</comment>
<dbReference type="InterPro" id="IPR013783">
    <property type="entry name" value="Ig-like_fold"/>
</dbReference>
<keyword evidence="2" id="KW-1185">Reference proteome</keyword>
<name>A0A5M6CEM9_9BACT</name>
<dbReference type="Pfam" id="PF11551">
    <property type="entry name" value="Omp28"/>
    <property type="match status" value="1"/>
</dbReference>
<reference evidence="1 2" key="1">
    <citation type="submission" date="2019-09" db="EMBL/GenBank/DDBJ databases">
        <title>Genome sequence and assembly of Taibaiella sp.</title>
        <authorList>
            <person name="Chhetri G."/>
        </authorList>
    </citation>
    <scope>NUCLEOTIDE SEQUENCE [LARGE SCALE GENOMIC DNA]</scope>
    <source>
        <strain evidence="1 2">KVB11</strain>
    </source>
</reference>
<proteinExistence type="predicted"/>
<gene>
    <name evidence="1" type="ORF">F0919_16290</name>
</gene>
<accession>A0A5M6CEM9</accession>
<dbReference type="EMBL" id="VWSH01000004">
    <property type="protein sequence ID" value="KAA5532352.1"/>
    <property type="molecule type" value="Genomic_DNA"/>
</dbReference>
<protein>
    <submittedName>
        <fullName evidence="1">Omp28-related outer membrane protein</fullName>
    </submittedName>
</protein>
<dbReference type="AlphaFoldDB" id="A0A5M6CEM9"/>
<dbReference type="RefSeq" id="WP_150033855.1">
    <property type="nucleotide sequence ID" value="NZ_VWSH01000004.1"/>
</dbReference>
<evidence type="ECO:0000313" key="2">
    <source>
        <dbReference type="Proteomes" id="UP000323632"/>
    </source>
</evidence>
<dbReference type="Proteomes" id="UP000323632">
    <property type="component" value="Unassembled WGS sequence"/>
</dbReference>
<organism evidence="1 2">
    <name type="scientific">Taibaiella lutea</name>
    <dbReference type="NCBI Taxonomy" id="2608001"/>
    <lineage>
        <taxon>Bacteria</taxon>
        <taxon>Pseudomonadati</taxon>
        <taxon>Bacteroidota</taxon>
        <taxon>Chitinophagia</taxon>
        <taxon>Chitinophagales</taxon>
        <taxon>Chitinophagaceae</taxon>
        <taxon>Taibaiella</taxon>
    </lineage>
</organism>
<sequence>MKKTLLYTAAASMLFAASCKETLQPIVVGSSSQDTFLTYTEPVEPAEARRIYIEELTGVTCVNCPAGAEELHTLSTVNYPNQLSIIAFHAGTSFTAPIGDITKQETSKQDFRTTDGDQIWQNVWGPGDAKPCTVIDRIKGLTTVNNDANRMYNNGKGTWEPAIEKDKTLYPATPVNMYITSTFNSEKSRYDIVVKVKYTEAVTKASALHVFLSQDSIVDAQLLPGEHNVKNDYVFNHVFRKALTNAVTGKIILPDMATKNAGLVYEYRTSVTIDPNDAVQKYWNADQMHVTAFVAVADNSADIHVMQVKDTKLKGE</sequence>
<dbReference type="InterPro" id="IPR021615">
    <property type="entry name" value="Omp28"/>
</dbReference>
<dbReference type="Gene3D" id="2.60.40.10">
    <property type="entry name" value="Immunoglobulins"/>
    <property type="match status" value="1"/>
</dbReference>